<evidence type="ECO:0000259" key="4">
    <source>
        <dbReference type="PROSITE" id="PS51077"/>
    </source>
</evidence>
<dbReference type="InterPro" id="IPR050707">
    <property type="entry name" value="HTH_MetabolicPath_Reg"/>
</dbReference>
<dbReference type="InterPro" id="IPR014757">
    <property type="entry name" value="Tscrpt_reg_IclR_C"/>
</dbReference>
<feature type="domain" description="IclR-ED" evidence="5">
    <location>
        <begin position="66"/>
        <end position="243"/>
    </location>
</feature>
<dbReference type="GO" id="GO:0003677">
    <property type="term" value="F:DNA binding"/>
    <property type="evidence" value="ECO:0007669"/>
    <property type="project" value="UniProtKB-KW"/>
</dbReference>
<name>A0A5Q0QEE4_9SPHI</name>
<dbReference type="InterPro" id="IPR036390">
    <property type="entry name" value="WH_DNA-bd_sf"/>
</dbReference>
<dbReference type="PANTHER" id="PTHR30136">
    <property type="entry name" value="HELIX-TURN-HELIX TRANSCRIPTIONAL REGULATOR, ICLR FAMILY"/>
    <property type="match status" value="1"/>
</dbReference>
<keyword evidence="2" id="KW-0238">DNA-binding</keyword>
<accession>A0A5Q0QEE4</accession>
<protein>
    <submittedName>
        <fullName evidence="6">Helix-turn-helix domain-containing protein</fullName>
    </submittedName>
</protein>
<dbReference type="Proteomes" id="UP000326921">
    <property type="component" value="Chromosome"/>
</dbReference>
<dbReference type="PROSITE" id="PS51077">
    <property type="entry name" value="HTH_ICLR"/>
    <property type="match status" value="1"/>
</dbReference>
<proteinExistence type="predicted"/>
<keyword evidence="7" id="KW-1185">Reference proteome</keyword>
<dbReference type="Pfam" id="PF09339">
    <property type="entry name" value="HTH_IclR"/>
    <property type="match status" value="1"/>
</dbReference>
<organism evidence="6 7">
    <name type="scientific">Sphingobacterium zhuxiongii</name>
    <dbReference type="NCBI Taxonomy" id="2662364"/>
    <lineage>
        <taxon>Bacteria</taxon>
        <taxon>Pseudomonadati</taxon>
        <taxon>Bacteroidota</taxon>
        <taxon>Sphingobacteriia</taxon>
        <taxon>Sphingobacteriales</taxon>
        <taxon>Sphingobacteriaceae</taxon>
        <taxon>Sphingobacterium</taxon>
    </lineage>
</organism>
<evidence type="ECO:0000259" key="5">
    <source>
        <dbReference type="PROSITE" id="PS51078"/>
    </source>
</evidence>
<dbReference type="Gene3D" id="1.10.10.10">
    <property type="entry name" value="Winged helix-like DNA-binding domain superfamily/Winged helix DNA-binding domain"/>
    <property type="match status" value="1"/>
</dbReference>
<feature type="domain" description="HTH iclR-type" evidence="4">
    <location>
        <begin position="2"/>
        <end position="65"/>
    </location>
</feature>
<dbReference type="PANTHER" id="PTHR30136:SF24">
    <property type="entry name" value="HTH-TYPE TRANSCRIPTIONAL REPRESSOR ALLR"/>
    <property type="match status" value="1"/>
</dbReference>
<dbReference type="Pfam" id="PF01614">
    <property type="entry name" value="IclR_C"/>
    <property type="match status" value="1"/>
</dbReference>
<keyword evidence="1" id="KW-0805">Transcription regulation</keyword>
<evidence type="ECO:0000256" key="1">
    <source>
        <dbReference type="ARBA" id="ARBA00023015"/>
    </source>
</evidence>
<evidence type="ECO:0000256" key="2">
    <source>
        <dbReference type="ARBA" id="ARBA00023125"/>
    </source>
</evidence>
<dbReference type="SMART" id="SM00346">
    <property type="entry name" value="HTH_ICLR"/>
    <property type="match status" value="1"/>
</dbReference>
<reference evidence="6 7" key="1">
    <citation type="submission" date="2019-10" db="EMBL/GenBank/DDBJ databases">
        <authorList>
            <person name="Dong K."/>
        </authorList>
    </citation>
    <scope>NUCLEOTIDE SEQUENCE [LARGE SCALE GENOMIC DNA]</scope>
    <source>
        <strain evidence="7">dk4302</strain>
    </source>
</reference>
<dbReference type="AlphaFoldDB" id="A0A5Q0QEE4"/>
<dbReference type="InterPro" id="IPR036388">
    <property type="entry name" value="WH-like_DNA-bd_sf"/>
</dbReference>
<dbReference type="GO" id="GO:0003700">
    <property type="term" value="F:DNA-binding transcription factor activity"/>
    <property type="evidence" value="ECO:0007669"/>
    <property type="project" value="TreeGrafter"/>
</dbReference>
<dbReference type="InterPro" id="IPR005471">
    <property type="entry name" value="Tscrpt_reg_IclR_N"/>
</dbReference>
<evidence type="ECO:0000313" key="6">
    <source>
        <dbReference type="EMBL" id="QGA25902.1"/>
    </source>
</evidence>
<dbReference type="PROSITE" id="PS51078">
    <property type="entry name" value="ICLR_ED"/>
    <property type="match status" value="1"/>
</dbReference>
<evidence type="ECO:0000313" key="7">
    <source>
        <dbReference type="Proteomes" id="UP000326921"/>
    </source>
</evidence>
<dbReference type="SUPFAM" id="SSF55781">
    <property type="entry name" value="GAF domain-like"/>
    <property type="match status" value="1"/>
</dbReference>
<keyword evidence="3" id="KW-0804">Transcription</keyword>
<dbReference type="Gene3D" id="3.30.450.40">
    <property type="match status" value="1"/>
</dbReference>
<dbReference type="RefSeq" id="WP_153510233.1">
    <property type="nucleotide sequence ID" value="NZ_CP045652.1"/>
</dbReference>
<evidence type="ECO:0000256" key="3">
    <source>
        <dbReference type="ARBA" id="ARBA00023163"/>
    </source>
</evidence>
<dbReference type="EMBL" id="CP045652">
    <property type="protein sequence ID" value="QGA25902.1"/>
    <property type="molecule type" value="Genomic_DNA"/>
</dbReference>
<sequence length="243" mass="27560">MIQVIKRAFDIIEFIASDTTKPHSLSSIATYLGLNQATCANILKTLVERNYIEQVGFKKGYKLGYMIYRLGHIGTFEDQLLKASIEPMNQLRLLLNETCLLAVLRKQNRVIIHQSNAERDLMVKSAIEKNAYNSATGRFLLANLPDEELEEHIEKFGLPKLEEWPEATNLNKFWEQIKRIRNEGFSKQVTATHIIGFAYGIKSKGRVIGSISVYLPLSRLVEHGEKNIVSATINTALIIEQSI</sequence>
<dbReference type="GO" id="GO:0045892">
    <property type="term" value="P:negative regulation of DNA-templated transcription"/>
    <property type="evidence" value="ECO:0007669"/>
    <property type="project" value="TreeGrafter"/>
</dbReference>
<dbReference type="SUPFAM" id="SSF46785">
    <property type="entry name" value="Winged helix' DNA-binding domain"/>
    <property type="match status" value="1"/>
</dbReference>
<dbReference type="InterPro" id="IPR029016">
    <property type="entry name" value="GAF-like_dom_sf"/>
</dbReference>
<dbReference type="KEGG" id="sphe:GFH32_06035"/>
<gene>
    <name evidence="6" type="ORF">GFH32_06035</name>
</gene>